<dbReference type="EMBL" id="BGZK01000891">
    <property type="protein sequence ID" value="GBP64214.1"/>
    <property type="molecule type" value="Genomic_DNA"/>
</dbReference>
<sequence length="71" mass="7832">MVLNQNIQPETIVDAMLTSEASWNATSTFSASLVTRLEPENKPVAFGFKINTLNASQPQPKPFSIYFDLGN</sequence>
<keyword evidence="2" id="KW-1185">Reference proteome</keyword>
<dbReference type="Proteomes" id="UP000299102">
    <property type="component" value="Unassembled WGS sequence"/>
</dbReference>
<proteinExistence type="predicted"/>
<reference evidence="1 2" key="1">
    <citation type="journal article" date="2019" name="Commun. Biol.">
        <title>The bagworm genome reveals a unique fibroin gene that provides high tensile strength.</title>
        <authorList>
            <person name="Kono N."/>
            <person name="Nakamura H."/>
            <person name="Ohtoshi R."/>
            <person name="Tomita M."/>
            <person name="Numata K."/>
            <person name="Arakawa K."/>
        </authorList>
    </citation>
    <scope>NUCLEOTIDE SEQUENCE [LARGE SCALE GENOMIC DNA]</scope>
</reference>
<organism evidence="1 2">
    <name type="scientific">Eumeta variegata</name>
    <name type="common">Bagworm moth</name>
    <name type="synonym">Eumeta japonica</name>
    <dbReference type="NCBI Taxonomy" id="151549"/>
    <lineage>
        <taxon>Eukaryota</taxon>
        <taxon>Metazoa</taxon>
        <taxon>Ecdysozoa</taxon>
        <taxon>Arthropoda</taxon>
        <taxon>Hexapoda</taxon>
        <taxon>Insecta</taxon>
        <taxon>Pterygota</taxon>
        <taxon>Neoptera</taxon>
        <taxon>Endopterygota</taxon>
        <taxon>Lepidoptera</taxon>
        <taxon>Glossata</taxon>
        <taxon>Ditrysia</taxon>
        <taxon>Tineoidea</taxon>
        <taxon>Psychidae</taxon>
        <taxon>Oiketicinae</taxon>
        <taxon>Eumeta</taxon>
    </lineage>
</organism>
<dbReference type="AlphaFoldDB" id="A0A4C1XNR5"/>
<protein>
    <submittedName>
        <fullName evidence="1">Uncharacterized protein</fullName>
    </submittedName>
</protein>
<gene>
    <name evidence="1" type="ORF">EVAR_38701_1</name>
</gene>
<comment type="caution">
    <text evidence="1">The sequence shown here is derived from an EMBL/GenBank/DDBJ whole genome shotgun (WGS) entry which is preliminary data.</text>
</comment>
<dbReference type="OrthoDB" id="7480128at2759"/>
<evidence type="ECO:0000313" key="1">
    <source>
        <dbReference type="EMBL" id="GBP64214.1"/>
    </source>
</evidence>
<name>A0A4C1XNR5_EUMVA</name>
<evidence type="ECO:0000313" key="2">
    <source>
        <dbReference type="Proteomes" id="UP000299102"/>
    </source>
</evidence>
<accession>A0A4C1XNR5</accession>